<dbReference type="GO" id="GO:1990334">
    <property type="term" value="C:Bfa1-Bub2 complex"/>
    <property type="evidence" value="ECO:0007669"/>
    <property type="project" value="InterPro"/>
</dbReference>
<evidence type="ECO:0000313" key="2">
    <source>
        <dbReference type="EMBL" id="CAG8522536.1"/>
    </source>
</evidence>
<accession>A0A9N9FB67</accession>
<protein>
    <submittedName>
        <fullName evidence="2">3723_t:CDS:1</fullName>
    </submittedName>
</protein>
<dbReference type="EMBL" id="CAJVPK010000528">
    <property type="protein sequence ID" value="CAG8522536.1"/>
    <property type="molecule type" value="Genomic_DNA"/>
</dbReference>
<feature type="compositionally biased region" description="Low complexity" evidence="1">
    <location>
        <begin position="47"/>
        <end position="60"/>
    </location>
</feature>
<dbReference type="AlphaFoldDB" id="A0A9N9FB67"/>
<reference evidence="2" key="1">
    <citation type="submission" date="2021-06" db="EMBL/GenBank/DDBJ databases">
        <authorList>
            <person name="Kallberg Y."/>
            <person name="Tangrot J."/>
            <person name="Rosling A."/>
        </authorList>
    </citation>
    <scope>NUCLEOTIDE SEQUENCE</scope>
    <source>
        <strain evidence="2">AZ414A</strain>
    </source>
</reference>
<dbReference type="GO" id="GO:0001100">
    <property type="term" value="P:negative regulation of exit from mitosis"/>
    <property type="evidence" value="ECO:0007669"/>
    <property type="project" value="InterPro"/>
</dbReference>
<evidence type="ECO:0000313" key="3">
    <source>
        <dbReference type="Proteomes" id="UP000789706"/>
    </source>
</evidence>
<feature type="compositionally biased region" description="Low complexity" evidence="1">
    <location>
        <begin position="133"/>
        <end position="143"/>
    </location>
</feature>
<dbReference type="GO" id="GO:0044732">
    <property type="term" value="C:mitotic spindle pole body"/>
    <property type="evidence" value="ECO:0007669"/>
    <property type="project" value="TreeGrafter"/>
</dbReference>
<evidence type="ECO:0000256" key="1">
    <source>
        <dbReference type="SAM" id="MobiDB-lite"/>
    </source>
</evidence>
<gene>
    <name evidence="2" type="ORF">DEBURN_LOCUS5736</name>
</gene>
<keyword evidence="3" id="KW-1185">Reference proteome</keyword>
<feature type="compositionally biased region" description="Low complexity" evidence="1">
    <location>
        <begin position="171"/>
        <end position="185"/>
    </location>
</feature>
<feature type="region of interest" description="Disordered" evidence="1">
    <location>
        <begin position="170"/>
        <end position="191"/>
    </location>
</feature>
<organism evidence="2 3">
    <name type="scientific">Diversispora eburnea</name>
    <dbReference type="NCBI Taxonomy" id="1213867"/>
    <lineage>
        <taxon>Eukaryota</taxon>
        <taxon>Fungi</taxon>
        <taxon>Fungi incertae sedis</taxon>
        <taxon>Mucoromycota</taxon>
        <taxon>Glomeromycotina</taxon>
        <taxon>Glomeromycetes</taxon>
        <taxon>Diversisporales</taxon>
        <taxon>Diversisporaceae</taxon>
        <taxon>Diversispora</taxon>
    </lineage>
</organism>
<name>A0A9N9FB67_9GLOM</name>
<feature type="region of interest" description="Disordered" evidence="1">
    <location>
        <begin position="15"/>
        <end position="76"/>
    </location>
</feature>
<comment type="caution">
    <text evidence="2">The sequence shown here is derived from an EMBL/GenBank/DDBJ whole genome shotgun (WGS) entry which is preliminary data.</text>
</comment>
<feature type="region of interest" description="Disordered" evidence="1">
    <location>
        <begin position="123"/>
        <end position="147"/>
    </location>
</feature>
<dbReference type="GO" id="GO:0005096">
    <property type="term" value="F:GTPase activator activity"/>
    <property type="evidence" value="ECO:0007669"/>
    <property type="project" value="InterPro"/>
</dbReference>
<dbReference type="Proteomes" id="UP000789706">
    <property type="component" value="Unassembled WGS sequence"/>
</dbReference>
<dbReference type="OrthoDB" id="19159at2759"/>
<feature type="region of interest" description="Disordered" evidence="1">
    <location>
        <begin position="516"/>
        <end position="553"/>
    </location>
</feature>
<dbReference type="PANTHER" id="PTHR35140:SF1">
    <property type="entry name" value="MITOTIC CHECK POINT PROTEIN BFA1"/>
    <property type="match status" value="1"/>
</dbReference>
<sequence length="553" mass="62151">MHSFQSLIILPSTKKVEPSYSKETNKTITNPNTTFLLRREKKKTVMSKRSTPSKTPSSSSKSKDKVNAKTSMTTTKTTKNIFKSHSNSGTIISGGIKEVLMPNHRKPSSLEIKEIKNIAGNPISDKLEKSSRSKSSTISSSSKIVEKSLTKSGNISPSLINIKKHQLPNVKKSSSLSTKTSKTLSNASQFPSLKPKTIPIQQLSQPQRPQQLSQLMVNSFQKSEMNKPSNILESYCDVDNELDEFVYEDIFLEKNEIKSSSIGSKKSESINLSNNNNLEKNNSSNISSVYLEKDDFDDFDDLSISPKKVTSIFSEKVKDNNELVFQNLSNSVDLNDRRERKDSVSSADSKFNNSIKNKRVKPQLIRNLNSEKGPKVVGEMVYNPILQRWDGNESILKDFYSSTTPNISQPTKSLQSVGNMVFDPIKLRWFNPVSTEEEILTLSDSESETTKPFGSEFEVSKGFLAALMASERQHRKDINHWYPAIRSISNEQRFGLDNNSKKGFLYEIRKSVRENNSTTLKTSRKGNLSSNHDKSGSSSSTASSRCHERPHFR</sequence>
<feature type="compositionally biased region" description="Polar residues" evidence="1">
    <location>
        <begin position="26"/>
        <end position="35"/>
    </location>
</feature>
<feature type="region of interest" description="Disordered" evidence="1">
    <location>
        <begin position="263"/>
        <end position="283"/>
    </location>
</feature>
<dbReference type="PANTHER" id="PTHR35140">
    <property type="entry name" value="MITOTIC CHECK POINT PROTEIN BFA1"/>
    <property type="match status" value="1"/>
</dbReference>
<proteinExistence type="predicted"/>
<feature type="compositionally biased region" description="Polar residues" evidence="1">
    <location>
        <begin position="516"/>
        <end position="528"/>
    </location>
</feature>
<dbReference type="InterPro" id="IPR034586">
    <property type="entry name" value="Bfa1/Byr4"/>
</dbReference>